<protein>
    <recommendedName>
        <fullName evidence="4">Calx-beta domain-containing protein</fullName>
    </recommendedName>
</protein>
<dbReference type="Proteomes" id="UP000184130">
    <property type="component" value="Unassembled WGS sequence"/>
</dbReference>
<reference evidence="2 3" key="1">
    <citation type="submission" date="2016-11" db="EMBL/GenBank/DDBJ databases">
        <authorList>
            <person name="Jaros S."/>
            <person name="Januszkiewicz K."/>
            <person name="Wedrychowicz H."/>
        </authorList>
    </citation>
    <scope>NUCLEOTIDE SEQUENCE [LARGE SCALE GENOMIC DNA]</scope>
    <source>
        <strain evidence="2 3">KHT3</strain>
    </source>
</reference>
<sequence>MKKYILGLAVLAGMMFTACDTDNVGTIYTTTAQNISFENAKPAKIVTKASSITVPVSIVRTNTNGEYTVHYTLSSEEDGIFSDSNNGAVTFAAGEWSKTFNIDVTNMKGGTLYTATLTLSEEDAQSADAVLNTQTNTTTTISVMCDYNWVAVGTGFYSSPDWWEAEYEVDIEKAEGTNLYRIKNLFADGYDIEFTIGDDNVVTVLPQESWIYTGYGAVVLEGAYENYVAGTYDPATKQISLALNQTLPAISYVFGVFVDTLTMP</sequence>
<dbReference type="EMBL" id="FRBD01000018">
    <property type="protein sequence ID" value="SHK97936.1"/>
    <property type="molecule type" value="Genomic_DNA"/>
</dbReference>
<evidence type="ECO:0000313" key="2">
    <source>
        <dbReference type="EMBL" id="SHK97936.1"/>
    </source>
</evidence>
<feature type="chain" id="PRO_5012229504" description="Calx-beta domain-containing protein" evidence="1">
    <location>
        <begin position="21"/>
        <end position="264"/>
    </location>
</feature>
<dbReference type="AlphaFoldDB" id="A0A1M6WW94"/>
<proteinExistence type="predicted"/>
<keyword evidence="1" id="KW-0732">Signal</keyword>
<dbReference type="SUPFAM" id="SSF141072">
    <property type="entry name" value="CalX-like"/>
    <property type="match status" value="1"/>
</dbReference>
<dbReference type="PROSITE" id="PS51257">
    <property type="entry name" value="PROKAR_LIPOPROTEIN"/>
    <property type="match status" value="1"/>
</dbReference>
<dbReference type="InterPro" id="IPR038081">
    <property type="entry name" value="CalX-like_sf"/>
</dbReference>
<organism evidence="2 3">
    <name type="scientific">Xylanibacter ruminicola</name>
    <name type="common">Prevotella ruminicola</name>
    <dbReference type="NCBI Taxonomy" id="839"/>
    <lineage>
        <taxon>Bacteria</taxon>
        <taxon>Pseudomonadati</taxon>
        <taxon>Bacteroidota</taxon>
        <taxon>Bacteroidia</taxon>
        <taxon>Bacteroidales</taxon>
        <taxon>Prevotellaceae</taxon>
        <taxon>Xylanibacter</taxon>
    </lineage>
</organism>
<gene>
    <name evidence="2" type="ORF">SAMN05216463_11830</name>
</gene>
<dbReference type="Gene3D" id="2.60.40.2030">
    <property type="match status" value="1"/>
</dbReference>
<dbReference type="RefSeq" id="WP_139261589.1">
    <property type="nucleotide sequence ID" value="NZ_FRBD01000018.1"/>
</dbReference>
<evidence type="ECO:0008006" key="4">
    <source>
        <dbReference type="Google" id="ProtNLM"/>
    </source>
</evidence>
<name>A0A1M6WW94_XYLRU</name>
<evidence type="ECO:0000313" key="3">
    <source>
        <dbReference type="Proteomes" id="UP000184130"/>
    </source>
</evidence>
<dbReference type="OrthoDB" id="1072494at2"/>
<accession>A0A1M6WW94</accession>
<feature type="signal peptide" evidence="1">
    <location>
        <begin position="1"/>
        <end position="20"/>
    </location>
</feature>
<evidence type="ECO:0000256" key="1">
    <source>
        <dbReference type="SAM" id="SignalP"/>
    </source>
</evidence>